<dbReference type="InterPro" id="IPR007219">
    <property type="entry name" value="XnlR_reg_dom"/>
</dbReference>
<dbReference type="SMART" id="SM00066">
    <property type="entry name" value="GAL4"/>
    <property type="match status" value="1"/>
</dbReference>
<evidence type="ECO:0000256" key="3">
    <source>
        <dbReference type="ARBA" id="ARBA00023015"/>
    </source>
</evidence>
<evidence type="ECO:0000256" key="4">
    <source>
        <dbReference type="ARBA" id="ARBA00023125"/>
    </source>
</evidence>
<reference evidence="9" key="2">
    <citation type="submission" date="2023-06" db="EMBL/GenBank/DDBJ databases">
        <authorList>
            <consortium name="Lawrence Berkeley National Laboratory"/>
            <person name="Haridas S."/>
            <person name="Hensen N."/>
            <person name="Bonometti L."/>
            <person name="Westerberg I."/>
            <person name="Brannstrom I.O."/>
            <person name="Guillou S."/>
            <person name="Cros-Aarteil S."/>
            <person name="Calhoun S."/>
            <person name="Kuo A."/>
            <person name="Mondo S."/>
            <person name="Pangilinan J."/>
            <person name="Riley R."/>
            <person name="LaButti K."/>
            <person name="Andreopoulos B."/>
            <person name="Lipzen A."/>
            <person name="Chen C."/>
            <person name="Yanf M."/>
            <person name="Daum C."/>
            <person name="Ng V."/>
            <person name="Clum A."/>
            <person name="Steindorff A."/>
            <person name="Ohm R."/>
            <person name="Martin F."/>
            <person name="Silar P."/>
            <person name="Natvig D."/>
            <person name="Lalanne C."/>
            <person name="Gautier V."/>
            <person name="Ament-velasquez S.L."/>
            <person name="Kruys A."/>
            <person name="Hutchinson M.I."/>
            <person name="Powell A.J."/>
            <person name="Barry K."/>
            <person name="Miller A.N."/>
            <person name="Grigoriev I.V."/>
            <person name="Debuchy R."/>
            <person name="Gladieux P."/>
            <person name="Thoren M.H."/>
            <person name="Johannesson H."/>
        </authorList>
    </citation>
    <scope>NUCLEOTIDE SEQUENCE</scope>
    <source>
        <strain evidence="9">CBS 232.78</strain>
    </source>
</reference>
<dbReference type="SMART" id="SM00906">
    <property type="entry name" value="Fungal_trans"/>
    <property type="match status" value="1"/>
</dbReference>
<keyword evidence="6" id="KW-0539">Nucleus</keyword>
<dbReference type="Pfam" id="PF04082">
    <property type="entry name" value="Fungal_trans"/>
    <property type="match status" value="1"/>
</dbReference>
<dbReference type="PANTHER" id="PTHR46910">
    <property type="entry name" value="TRANSCRIPTION FACTOR PDR1"/>
    <property type="match status" value="1"/>
</dbReference>
<keyword evidence="10" id="KW-1185">Reference proteome</keyword>
<keyword evidence="2" id="KW-0479">Metal-binding</keyword>
<dbReference type="Pfam" id="PF00172">
    <property type="entry name" value="Zn_clus"/>
    <property type="match status" value="1"/>
</dbReference>
<evidence type="ECO:0000313" key="9">
    <source>
        <dbReference type="EMBL" id="KAK3387975.1"/>
    </source>
</evidence>
<dbReference type="Proteomes" id="UP001285441">
    <property type="component" value="Unassembled WGS sequence"/>
</dbReference>
<reference evidence="9" key="1">
    <citation type="journal article" date="2023" name="Mol. Phylogenet. Evol.">
        <title>Genome-scale phylogeny and comparative genomics of the fungal order Sordariales.</title>
        <authorList>
            <person name="Hensen N."/>
            <person name="Bonometti L."/>
            <person name="Westerberg I."/>
            <person name="Brannstrom I.O."/>
            <person name="Guillou S."/>
            <person name="Cros-Aarteil S."/>
            <person name="Calhoun S."/>
            <person name="Haridas S."/>
            <person name="Kuo A."/>
            <person name="Mondo S."/>
            <person name="Pangilinan J."/>
            <person name="Riley R."/>
            <person name="LaButti K."/>
            <person name="Andreopoulos B."/>
            <person name="Lipzen A."/>
            <person name="Chen C."/>
            <person name="Yan M."/>
            <person name="Daum C."/>
            <person name="Ng V."/>
            <person name="Clum A."/>
            <person name="Steindorff A."/>
            <person name="Ohm R.A."/>
            <person name="Martin F."/>
            <person name="Silar P."/>
            <person name="Natvig D.O."/>
            <person name="Lalanne C."/>
            <person name="Gautier V."/>
            <person name="Ament-Velasquez S.L."/>
            <person name="Kruys A."/>
            <person name="Hutchinson M.I."/>
            <person name="Powell A.J."/>
            <person name="Barry K."/>
            <person name="Miller A.N."/>
            <person name="Grigoriev I.V."/>
            <person name="Debuchy R."/>
            <person name="Gladieux P."/>
            <person name="Hiltunen Thoren M."/>
            <person name="Johannesson H."/>
        </authorList>
    </citation>
    <scope>NUCLEOTIDE SEQUENCE</scope>
    <source>
        <strain evidence="9">CBS 232.78</strain>
    </source>
</reference>
<dbReference type="GO" id="GO:0003677">
    <property type="term" value="F:DNA binding"/>
    <property type="evidence" value="ECO:0007669"/>
    <property type="project" value="UniProtKB-KW"/>
</dbReference>
<comment type="subcellular location">
    <subcellularLocation>
        <location evidence="1">Nucleus</location>
    </subcellularLocation>
</comment>
<evidence type="ECO:0000256" key="7">
    <source>
        <dbReference type="SAM" id="MobiDB-lite"/>
    </source>
</evidence>
<feature type="region of interest" description="Disordered" evidence="7">
    <location>
        <begin position="88"/>
        <end position="135"/>
    </location>
</feature>
<dbReference type="AlphaFoldDB" id="A0AAE0NV37"/>
<dbReference type="PROSITE" id="PS00463">
    <property type="entry name" value="ZN2_CY6_FUNGAL_1"/>
    <property type="match status" value="1"/>
</dbReference>
<dbReference type="GO" id="GO:0006351">
    <property type="term" value="P:DNA-templated transcription"/>
    <property type="evidence" value="ECO:0007669"/>
    <property type="project" value="InterPro"/>
</dbReference>
<sequence length="669" mass="74682">MPTPNRTSKPIPRKRACDACHRRKIQCDGEVPLCNWCSHHGLACTFLRPARTKERIGRIQSPKRKLSGSGEDLAYRIERVEELLAQKSQTDARSALLTPETLSPRPASPVESLTPPLPPPPSAHTIRSQPPEAEHGVHGVCFGKLHFAGHHLGEISSYNGIPYFSVEGQAWMRTRTGTDAIFPAFWGDHTPWQRQPGLLMPQGPTSSLTVAGLSLPSRSLVEEYLHFFCTSHFRLIFPMVDSALFRHTIDVAYTYFQDTTPPSVESEAAKACIFAFLSVVSMFKSKGLPVMQSVDGDECAAKAQRLLSHALQEFNMTGLQTVLMLSMHQLFSGQVQSSTMFHSLACRIMFVLGGHTLPDPWSTPESHAPSASDRVVQTKRHLRKLFWLCYTLDKDISLRTGQPPSIDDDHCDLTLPAGYLDVQYLDKALYSDQALLDETAVPILPGDLRLSLIKSKTCKLLYSARALRKSDAELLRDIRELDDELERWRLSVPRKHRPALSICEGTKVEFNSEISDSVRTIVINFEYHYLVASIHRATGRCRAWAKGETGDGEREGVSSSLALSVEASRSTLIYLRSSISELRGEAFCMLMFYPMSAALTLFCSILLVPLNPWAEADLDLLGSAAELIKDIRMPRLSQNETMHLNMVNEFVTELTRLGRCAVTKARHGL</sequence>
<dbReference type="InterPro" id="IPR001138">
    <property type="entry name" value="Zn2Cys6_DnaBD"/>
</dbReference>
<proteinExistence type="predicted"/>
<dbReference type="CDD" id="cd00067">
    <property type="entry name" value="GAL4"/>
    <property type="match status" value="1"/>
</dbReference>
<dbReference type="GO" id="GO:0000981">
    <property type="term" value="F:DNA-binding transcription factor activity, RNA polymerase II-specific"/>
    <property type="evidence" value="ECO:0007669"/>
    <property type="project" value="InterPro"/>
</dbReference>
<comment type="caution">
    <text evidence="9">The sequence shown here is derived from an EMBL/GenBank/DDBJ whole genome shotgun (WGS) entry which is preliminary data.</text>
</comment>
<evidence type="ECO:0000256" key="2">
    <source>
        <dbReference type="ARBA" id="ARBA00022723"/>
    </source>
</evidence>
<keyword evidence="4" id="KW-0238">DNA-binding</keyword>
<evidence type="ECO:0000256" key="1">
    <source>
        <dbReference type="ARBA" id="ARBA00004123"/>
    </source>
</evidence>
<evidence type="ECO:0000256" key="6">
    <source>
        <dbReference type="ARBA" id="ARBA00023242"/>
    </source>
</evidence>
<organism evidence="9 10">
    <name type="scientific">Podospora didyma</name>
    <dbReference type="NCBI Taxonomy" id="330526"/>
    <lineage>
        <taxon>Eukaryota</taxon>
        <taxon>Fungi</taxon>
        <taxon>Dikarya</taxon>
        <taxon>Ascomycota</taxon>
        <taxon>Pezizomycotina</taxon>
        <taxon>Sordariomycetes</taxon>
        <taxon>Sordariomycetidae</taxon>
        <taxon>Sordariales</taxon>
        <taxon>Podosporaceae</taxon>
        <taxon>Podospora</taxon>
    </lineage>
</organism>
<dbReference type="PANTHER" id="PTHR46910:SF37">
    <property type="entry name" value="ZN(II)2CYS6 TRANSCRIPTION FACTOR (EUROFUNG)"/>
    <property type="match status" value="1"/>
</dbReference>
<dbReference type="EMBL" id="JAULSW010000003">
    <property type="protein sequence ID" value="KAK3387975.1"/>
    <property type="molecule type" value="Genomic_DNA"/>
</dbReference>
<dbReference type="GO" id="GO:0005634">
    <property type="term" value="C:nucleus"/>
    <property type="evidence" value="ECO:0007669"/>
    <property type="project" value="UniProtKB-SubCell"/>
</dbReference>
<keyword evidence="5" id="KW-0804">Transcription</keyword>
<evidence type="ECO:0000259" key="8">
    <source>
        <dbReference type="PROSITE" id="PS50048"/>
    </source>
</evidence>
<dbReference type="Gene3D" id="4.10.240.10">
    <property type="entry name" value="Zn(2)-C6 fungal-type DNA-binding domain"/>
    <property type="match status" value="1"/>
</dbReference>
<dbReference type="SUPFAM" id="SSF57701">
    <property type="entry name" value="Zn2/Cys6 DNA-binding domain"/>
    <property type="match status" value="1"/>
</dbReference>
<gene>
    <name evidence="9" type="ORF">B0H63DRAFT_167718</name>
</gene>
<dbReference type="CDD" id="cd12148">
    <property type="entry name" value="fungal_TF_MHR"/>
    <property type="match status" value="1"/>
</dbReference>
<keyword evidence="3" id="KW-0805">Transcription regulation</keyword>
<feature type="domain" description="Zn(2)-C6 fungal-type" evidence="8">
    <location>
        <begin position="16"/>
        <end position="46"/>
    </location>
</feature>
<dbReference type="InterPro" id="IPR050987">
    <property type="entry name" value="AtrR-like"/>
</dbReference>
<evidence type="ECO:0000313" key="10">
    <source>
        <dbReference type="Proteomes" id="UP001285441"/>
    </source>
</evidence>
<dbReference type="InterPro" id="IPR036864">
    <property type="entry name" value="Zn2-C6_fun-type_DNA-bd_sf"/>
</dbReference>
<dbReference type="GO" id="GO:0008270">
    <property type="term" value="F:zinc ion binding"/>
    <property type="evidence" value="ECO:0007669"/>
    <property type="project" value="InterPro"/>
</dbReference>
<accession>A0AAE0NV37</accession>
<dbReference type="PROSITE" id="PS50048">
    <property type="entry name" value="ZN2_CY6_FUNGAL_2"/>
    <property type="match status" value="1"/>
</dbReference>
<name>A0AAE0NV37_9PEZI</name>
<protein>
    <recommendedName>
        <fullName evidence="8">Zn(2)-C6 fungal-type domain-containing protein</fullName>
    </recommendedName>
</protein>
<evidence type="ECO:0000256" key="5">
    <source>
        <dbReference type="ARBA" id="ARBA00023163"/>
    </source>
</evidence>